<dbReference type="PANTHER" id="PTHR43229:SF2">
    <property type="entry name" value="NODULATION PROTEIN J"/>
    <property type="match status" value="1"/>
</dbReference>
<evidence type="ECO:0000256" key="3">
    <source>
        <dbReference type="ARBA" id="ARBA00022989"/>
    </source>
</evidence>
<dbReference type="InterPro" id="IPR013525">
    <property type="entry name" value="ABC2_TM"/>
</dbReference>
<keyword evidence="3 6" id="KW-1133">Transmembrane helix</keyword>
<feature type="transmembrane region" description="Helical" evidence="6">
    <location>
        <begin position="77"/>
        <end position="102"/>
    </location>
</feature>
<evidence type="ECO:0000313" key="9">
    <source>
        <dbReference type="EMBL" id="MCD5314671.1"/>
    </source>
</evidence>
<feature type="transmembrane region" description="Helical" evidence="6">
    <location>
        <begin position="249"/>
        <end position="268"/>
    </location>
</feature>
<accession>A0A9X1NJ42</accession>
<dbReference type="GO" id="GO:0046677">
    <property type="term" value="P:response to antibiotic"/>
    <property type="evidence" value="ECO:0007669"/>
    <property type="project" value="UniProtKB-KW"/>
</dbReference>
<evidence type="ECO:0000259" key="8">
    <source>
        <dbReference type="PROSITE" id="PS51012"/>
    </source>
</evidence>
<dbReference type="GO" id="GO:0043190">
    <property type="term" value="C:ATP-binding cassette (ABC) transporter complex"/>
    <property type="evidence" value="ECO:0007669"/>
    <property type="project" value="InterPro"/>
</dbReference>
<gene>
    <name evidence="9" type="ORF">LR394_27575</name>
</gene>
<keyword evidence="6" id="KW-1003">Cell membrane</keyword>
<dbReference type="EMBL" id="JAJOMB010000017">
    <property type="protein sequence ID" value="MCD5314671.1"/>
    <property type="molecule type" value="Genomic_DNA"/>
</dbReference>
<proteinExistence type="inferred from homology"/>
<dbReference type="GO" id="GO:0140359">
    <property type="term" value="F:ABC-type transporter activity"/>
    <property type="evidence" value="ECO:0007669"/>
    <property type="project" value="InterPro"/>
</dbReference>
<evidence type="ECO:0000256" key="2">
    <source>
        <dbReference type="ARBA" id="ARBA00022692"/>
    </source>
</evidence>
<dbReference type="AlphaFoldDB" id="A0A9X1NJ42"/>
<dbReference type="Pfam" id="PF01061">
    <property type="entry name" value="ABC2_membrane"/>
    <property type="match status" value="1"/>
</dbReference>
<evidence type="ECO:0000256" key="4">
    <source>
        <dbReference type="ARBA" id="ARBA00023136"/>
    </source>
</evidence>
<feature type="transmembrane region" description="Helical" evidence="6">
    <location>
        <begin position="49"/>
        <end position="71"/>
    </location>
</feature>
<keyword evidence="6" id="KW-0813">Transport</keyword>
<reference evidence="9" key="1">
    <citation type="submission" date="2021-11" db="EMBL/GenBank/DDBJ databases">
        <title>Streptomyces corallinus and Kineosporia corallina sp. nov., two new coral-derived marine actinobacteria.</title>
        <authorList>
            <person name="Buangrab K."/>
            <person name="Sutthacheep M."/>
            <person name="Yeemin T."/>
            <person name="Harunari E."/>
            <person name="Igarashi Y."/>
            <person name="Sripreechasak P."/>
            <person name="Kanchanasin P."/>
            <person name="Tanasupawat S."/>
            <person name="Phongsopitanun W."/>
        </authorList>
    </citation>
    <scope>NUCLEOTIDE SEQUENCE</scope>
    <source>
        <strain evidence="9">JCM 31032</strain>
    </source>
</reference>
<organism evidence="9 10">
    <name type="scientific">Kineosporia babensis</name>
    <dbReference type="NCBI Taxonomy" id="499548"/>
    <lineage>
        <taxon>Bacteria</taxon>
        <taxon>Bacillati</taxon>
        <taxon>Actinomycetota</taxon>
        <taxon>Actinomycetes</taxon>
        <taxon>Kineosporiales</taxon>
        <taxon>Kineosporiaceae</taxon>
        <taxon>Kineosporia</taxon>
    </lineage>
</organism>
<name>A0A9X1NJ42_9ACTN</name>
<evidence type="ECO:0000256" key="1">
    <source>
        <dbReference type="ARBA" id="ARBA00004141"/>
    </source>
</evidence>
<evidence type="ECO:0000256" key="6">
    <source>
        <dbReference type="RuleBase" id="RU361157"/>
    </source>
</evidence>
<dbReference type="RefSeq" id="WP_231447400.1">
    <property type="nucleotide sequence ID" value="NZ_JAJOMB010000017.1"/>
</dbReference>
<feature type="transmembrane region" description="Helical" evidence="6">
    <location>
        <begin position="194"/>
        <end position="213"/>
    </location>
</feature>
<keyword evidence="4 6" id="KW-0472">Membrane</keyword>
<evidence type="ECO:0000256" key="7">
    <source>
        <dbReference type="SAM" id="MobiDB-lite"/>
    </source>
</evidence>
<dbReference type="InterPro" id="IPR051784">
    <property type="entry name" value="Nod_factor_ABC_transporter"/>
</dbReference>
<protein>
    <recommendedName>
        <fullName evidence="6">Transport permease protein</fullName>
    </recommendedName>
</protein>
<dbReference type="PROSITE" id="PS51012">
    <property type="entry name" value="ABC_TM2"/>
    <property type="match status" value="1"/>
</dbReference>
<keyword evidence="5" id="KW-0046">Antibiotic resistance</keyword>
<dbReference type="Proteomes" id="UP001138997">
    <property type="component" value="Unassembled WGS sequence"/>
</dbReference>
<evidence type="ECO:0000313" key="10">
    <source>
        <dbReference type="Proteomes" id="UP001138997"/>
    </source>
</evidence>
<feature type="region of interest" description="Disordered" evidence="7">
    <location>
        <begin position="1"/>
        <end position="20"/>
    </location>
</feature>
<dbReference type="InterPro" id="IPR000412">
    <property type="entry name" value="ABC_2_transport"/>
</dbReference>
<evidence type="ECO:0000256" key="5">
    <source>
        <dbReference type="ARBA" id="ARBA00023251"/>
    </source>
</evidence>
<comment type="subcellular location">
    <subcellularLocation>
        <location evidence="6">Cell membrane</location>
        <topology evidence="6">Multi-pass membrane protein</topology>
    </subcellularLocation>
    <subcellularLocation>
        <location evidence="1">Membrane</location>
        <topology evidence="1">Multi-pass membrane protein</topology>
    </subcellularLocation>
</comment>
<comment type="similarity">
    <text evidence="6">Belongs to the ABC-2 integral membrane protein family.</text>
</comment>
<comment type="caution">
    <text evidence="9">The sequence shown here is derived from an EMBL/GenBank/DDBJ whole genome shotgun (WGS) entry which is preliminary data.</text>
</comment>
<dbReference type="PANTHER" id="PTHR43229">
    <property type="entry name" value="NODULATION PROTEIN J"/>
    <property type="match status" value="1"/>
</dbReference>
<dbReference type="InterPro" id="IPR047817">
    <property type="entry name" value="ABC2_TM_bact-type"/>
</dbReference>
<dbReference type="PIRSF" id="PIRSF006648">
    <property type="entry name" value="DrrB"/>
    <property type="match status" value="1"/>
</dbReference>
<feature type="domain" description="ABC transmembrane type-2" evidence="8">
    <location>
        <begin position="47"/>
        <end position="274"/>
    </location>
</feature>
<feature type="transmembrane region" description="Helical" evidence="6">
    <location>
        <begin position="158"/>
        <end position="182"/>
    </location>
</feature>
<keyword evidence="2 6" id="KW-0812">Transmembrane</keyword>
<keyword evidence="10" id="KW-1185">Reference proteome</keyword>
<feature type="transmembrane region" description="Helical" evidence="6">
    <location>
        <begin position="123"/>
        <end position="146"/>
    </location>
</feature>
<sequence>MTSTLMTEAPDVPTAPTSDTPAKPFALIRHSLVLAGRSITKIKRTPEQLVDVTIQPIIFTVLFVYLFGGAISGSQHAYLQFVLPAILVQTIMFATLAIGVNLNTDMSKGVFDRFRSLPIPRAAPLVGAVLGDVVRFVTSMVVLFAFGYAIGFRVETNLFQALAACLLVLFFAFSLTWIAVFIGTAVRNSGTVQGIGFLLMFPLTFGSNMFVPVDTMPGWLQAWVKINPVTHLTEACRGLLTGGAVATPVLQTLVAGLVITAIFAPLAVRTYRSRT</sequence>